<keyword evidence="2" id="KW-1185">Reference proteome</keyword>
<protein>
    <submittedName>
        <fullName evidence="1">Uncharacterized protein</fullName>
    </submittedName>
</protein>
<proteinExistence type="predicted"/>
<accession>A0A0D0D2L9</accession>
<gene>
    <name evidence="1" type="ORF">GYMLUDRAFT_57657</name>
</gene>
<evidence type="ECO:0000313" key="1">
    <source>
        <dbReference type="EMBL" id="KIK63453.1"/>
    </source>
</evidence>
<reference evidence="1 2" key="1">
    <citation type="submission" date="2014-04" db="EMBL/GenBank/DDBJ databases">
        <title>Evolutionary Origins and Diversification of the Mycorrhizal Mutualists.</title>
        <authorList>
            <consortium name="DOE Joint Genome Institute"/>
            <consortium name="Mycorrhizal Genomics Consortium"/>
            <person name="Kohler A."/>
            <person name="Kuo A."/>
            <person name="Nagy L.G."/>
            <person name="Floudas D."/>
            <person name="Copeland A."/>
            <person name="Barry K.W."/>
            <person name="Cichocki N."/>
            <person name="Veneault-Fourrey C."/>
            <person name="LaButti K."/>
            <person name="Lindquist E.A."/>
            <person name="Lipzen A."/>
            <person name="Lundell T."/>
            <person name="Morin E."/>
            <person name="Murat C."/>
            <person name="Riley R."/>
            <person name="Ohm R."/>
            <person name="Sun H."/>
            <person name="Tunlid A."/>
            <person name="Henrissat B."/>
            <person name="Grigoriev I.V."/>
            <person name="Hibbett D.S."/>
            <person name="Martin F."/>
        </authorList>
    </citation>
    <scope>NUCLEOTIDE SEQUENCE [LARGE SCALE GENOMIC DNA]</scope>
    <source>
        <strain evidence="1 2">FD-317 M1</strain>
    </source>
</reference>
<name>A0A0D0D2L9_9AGAR</name>
<organism evidence="1 2">
    <name type="scientific">Collybiopsis luxurians FD-317 M1</name>
    <dbReference type="NCBI Taxonomy" id="944289"/>
    <lineage>
        <taxon>Eukaryota</taxon>
        <taxon>Fungi</taxon>
        <taxon>Dikarya</taxon>
        <taxon>Basidiomycota</taxon>
        <taxon>Agaricomycotina</taxon>
        <taxon>Agaricomycetes</taxon>
        <taxon>Agaricomycetidae</taxon>
        <taxon>Agaricales</taxon>
        <taxon>Marasmiineae</taxon>
        <taxon>Omphalotaceae</taxon>
        <taxon>Collybiopsis</taxon>
        <taxon>Collybiopsis luxurians</taxon>
    </lineage>
</organism>
<sequence>MAFPFLQILSNDLVLAHDHLHSFHICIYLDSIFHWLHSIIETAKHLVAQSVIFNPRMEDPTAFTSHYPPAVTAWSVEQGLNVPMLHVAPVLPQFLSAHPPVSPVLGSSSSSPIVIEDKEEGLPVEVLMDLGSLSSPNF</sequence>
<dbReference type="EMBL" id="KN834764">
    <property type="protein sequence ID" value="KIK63453.1"/>
    <property type="molecule type" value="Genomic_DNA"/>
</dbReference>
<dbReference type="HOGENOM" id="CLU_1855483_0_0_1"/>
<dbReference type="AlphaFoldDB" id="A0A0D0D2L9"/>
<dbReference type="Proteomes" id="UP000053593">
    <property type="component" value="Unassembled WGS sequence"/>
</dbReference>
<evidence type="ECO:0000313" key="2">
    <source>
        <dbReference type="Proteomes" id="UP000053593"/>
    </source>
</evidence>